<name>A0A182P3N2_9DIPT</name>
<accession>A0A182P3N2</accession>
<keyword evidence="3" id="KW-1185">Reference proteome</keyword>
<evidence type="ECO:0000256" key="1">
    <source>
        <dbReference type="SAM" id="MobiDB-lite"/>
    </source>
</evidence>
<reference evidence="3" key="1">
    <citation type="submission" date="2013-03" db="EMBL/GenBank/DDBJ databases">
        <title>The Genome Sequence of Anopheles epiroticus epiroticus2.</title>
        <authorList>
            <consortium name="The Broad Institute Genomics Platform"/>
            <person name="Neafsey D.E."/>
            <person name="Howell P."/>
            <person name="Walker B."/>
            <person name="Young S.K."/>
            <person name="Zeng Q."/>
            <person name="Gargeya S."/>
            <person name="Fitzgerald M."/>
            <person name="Haas B."/>
            <person name="Abouelleil A."/>
            <person name="Allen A.W."/>
            <person name="Alvarado L."/>
            <person name="Arachchi H.M."/>
            <person name="Berlin A.M."/>
            <person name="Chapman S.B."/>
            <person name="Gainer-Dewar J."/>
            <person name="Goldberg J."/>
            <person name="Griggs A."/>
            <person name="Gujja S."/>
            <person name="Hansen M."/>
            <person name="Howarth C."/>
            <person name="Imamovic A."/>
            <person name="Ireland A."/>
            <person name="Larimer J."/>
            <person name="McCowan C."/>
            <person name="Murphy C."/>
            <person name="Pearson M."/>
            <person name="Poon T.W."/>
            <person name="Priest M."/>
            <person name="Roberts A."/>
            <person name="Saif S."/>
            <person name="Shea T."/>
            <person name="Sisk P."/>
            <person name="Sykes S."/>
            <person name="Wortman J."/>
            <person name="Nusbaum C."/>
            <person name="Birren B."/>
        </authorList>
    </citation>
    <scope>NUCLEOTIDE SEQUENCE [LARGE SCALE GENOMIC DNA]</scope>
    <source>
        <strain evidence="3">Epiroticus2</strain>
    </source>
</reference>
<evidence type="ECO:0000313" key="3">
    <source>
        <dbReference type="Proteomes" id="UP000075885"/>
    </source>
</evidence>
<feature type="compositionally biased region" description="Low complexity" evidence="1">
    <location>
        <begin position="81"/>
        <end position="91"/>
    </location>
</feature>
<organism evidence="2 3">
    <name type="scientific">Anopheles epiroticus</name>
    <dbReference type="NCBI Taxonomy" id="199890"/>
    <lineage>
        <taxon>Eukaryota</taxon>
        <taxon>Metazoa</taxon>
        <taxon>Ecdysozoa</taxon>
        <taxon>Arthropoda</taxon>
        <taxon>Hexapoda</taxon>
        <taxon>Insecta</taxon>
        <taxon>Pterygota</taxon>
        <taxon>Neoptera</taxon>
        <taxon>Endopterygota</taxon>
        <taxon>Diptera</taxon>
        <taxon>Nematocera</taxon>
        <taxon>Culicoidea</taxon>
        <taxon>Culicidae</taxon>
        <taxon>Anophelinae</taxon>
        <taxon>Anopheles</taxon>
    </lineage>
</organism>
<feature type="compositionally biased region" description="Polar residues" evidence="1">
    <location>
        <begin position="35"/>
        <end position="48"/>
    </location>
</feature>
<feature type="compositionally biased region" description="Polar residues" evidence="1">
    <location>
        <begin position="103"/>
        <end position="118"/>
    </location>
</feature>
<sequence length="235" mass="25656">MVRNKKTQSKGANQPRRSITKAKANGFKTKKGSNKFAQTFQKVANTSPGKMLKQQIKRKSLQSPGINAHKRHKQQASEPMTTSNSTNVNNNRLPDKSKEVPNGTVNQQKSNGKDVNSMQRTATATIVIDDSDEENGPTSAGATETATGSTQPLFYIDRNPGIRDAEVPLYVVGFGEEEPATNTASFAIVDPENESVIVLDSTFEQTVSNSMKEMQINVDVQTIAFLSGIMWLHLG</sequence>
<dbReference type="AlphaFoldDB" id="A0A182P3N2"/>
<protein>
    <submittedName>
        <fullName evidence="2">Uncharacterized protein</fullName>
    </submittedName>
</protein>
<feature type="region of interest" description="Disordered" evidence="1">
    <location>
        <begin position="1"/>
        <end position="118"/>
    </location>
</feature>
<dbReference type="STRING" id="199890.A0A182P3N2"/>
<dbReference type="VEuPathDB" id="VectorBase:AEPI001517"/>
<dbReference type="Proteomes" id="UP000075885">
    <property type="component" value="Unassembled WGS sequence"/>
</dbReference>
<evidence type="ECO:0000313" key="2">
    <source>
        <dbReference type="EnsemblMetazoa" id="AEPI001517-PA"/>
    </source>
</evidence>
<dbReference type="EnsemblMetazoa" id="AEPI001517-RA">
    <property type="protein sequence ID" value="AEPI001517-PA"/>
    <property type="gene ID" value="AEPI001517"/>
</dbReference>
<reference evidence="2" key="2">
    <citation type="submission" date="2020-05" db="UniProtKB">
        <authorList>
            <consortium name="EnsemblMetazoa"/>
        </authorList>
    </citation>
    <scope>IDENTIFICATION</scope>
    <source>
        <strain evidence="2">Epiroticus2</strain>
    </source>
</reference>
<proteinExistence type="predicted"/>